<feature type="region of interest" description="Disordered" evidence="1">
    <location>
        <begin position="254"/>
        <end position="284"/>
    </location>
</feature>
<accession>A0A9P6FXL6</accession>
<evidence type="ECO:0000256" key="1">
    <source>
        <dbReference type="SAM" id="MobiDB-lite"/>
    </source>
</evidence>
<proteinExistence type="predicted"/>
<dbReference type="Gene3D" id="1.20.1280.50">
    <property type="match status" value="1"/>
</dbReference>
<organism evidence="3 4">
    <name type="scientific">Lunasporangiospora selenospora</name>
    <dbReference type="NCBI Taxonomy" id="979761"/>
    <lineage>
        <taxon>Eukaryota</taxon>
        <taxon>Fungi</taxon>
        <taxon>Fungi incertae sedis</taxon>
        <taxon>Mucoromycota</taxon>
        <taxon>Mortierellomycotina</taxon>
        <taxon>Mortierellomycetes</taxon>
        <taxon>Mortierellales</taxon>
        <taxon>Mortierellaceae</taxon>
        <taxon>Lunasporangiospora</taxon>
    </lineage>
</organism>
<evidence type="ECO:0000313" key="3">
    <source>
        <dbReference type="EMBL" id="KAF9582591.1"/>
    </source>
</evidence>
<keyword evidence="4" id="KW-1185">Reference proteome</keyword>
<evidence type="ECO:0000259" key="2">
    <source>
        <dbReference type="Pfam" id="PF12937"/>
    </source>
</evidence>
<protein>
    <recommendedName>
        <fullName evidence="2">F-box domain-containing protein</fullName>
    </recommendedName>
</protein>
<feature type="domain" description="F-box" evidence="2">
    <location>
        <begin position="10"/>
        <end position="49"/>
    </location>
</feature>
<dbReference type="OrthoDB" id="2432222at2759"/>
<dbReference type="EMBL" id="JAABOA010000996">
    <property type="protein sequence ID" value="KAF9582591.1"/>
    <property type="molecule type" value="Genomic_DNA"/>
</dbReference>
<dbReference type="AlphaFoldDB" id="A0A9P6FXL6"/>
<gene>
    <name evidence="3" type="ORF">BGW38_010997</name>
</gene>
<dbReference type="Pfam" id="PF12937">
    <property type="entry name" value="F-box-like"/>
    <property type="match status" value="1"/>
</dbReference>
<comment type="caution">
    <text evidence="3">The sequence shown here is derived from an EMBL/GenBank/DDBJ whole genome shotgun (WGS) entry which is preliminary data.</text>
</comment>
<dbReference type="InterPro" id="IPR036047">
    <property type="entry name" value="F-box-like_dom_sf"/>
</dbReference>
<dbReference type="PANTHER" id="PTHR31639">
    <property type="entry name" value="F-BOX PROTEIN-LIKE"/>
    <property type="match status" value="1"/>
</dbReference>
<evidence type="ECO:0000313" key="4">
    <source>
        <dbReference type="Proteomes" id="UP000780801"/>
    </source>
</evidence>
<reference evidence="3" key="1">
    <citation type="journal article" date="2020" name="Fungal Divers.">
        <title>Resolving the Mortierellaceae phylogeny through synthesis of multi-gene phylogenetics and phylogenomics.</title>
        <authorList>
            <person name="Vandepol N."/>
            <person name="Liber J."/>
            <person name="Desiro A."/>
            <person name="Na H."/>
            <person name="Kennedy M."/>
            <person name="Barry K."/>
            <person name="Grigoriev I.V."/>
            <person name="Miller A.N."/>
            <person name="O'Donnell K."/>
            <person name="Stajich J.E."/>
            <person name="Bonito G."/>
        </authorList>
    </citation>
    <scope>NUCLEOTIDE SEQUENCE</scope>
    <source>
        <strain evidence="3">KOD1015</strain>
    </source>
</reference>
<dbReference type="InterPro" id="IPR001810">
    <property type="entry name" value="F-box_dom"/>
</dbReference>
<name>A0A9P6FXL6_9FUNG</name>
<sequence>MTPVHALQLPEILVSIGTFLSRRDLARCALVNSSWNTIFQPLVWNSISLSVTTPIPIPVLTQQERHIRSLCFYGRVSGEMCQFAQTHFLNQLTTLWLKKMSRGVRLTSRSEQALDLWEEIARIASHNRHSLLSIQLTAHNEVPLEAIHRVISPDRTLENGASAQNDNAEDNLYARTNSLLRVSILPPPGLTNLRHLTLSRFVLGSVQVVESVLTLCQRLESLSFLWVTIPYNRTTFGYQGEALPAGSALYQLVESQSSSTPPNPTIPQQHRNNGHQEGGGGGSQSLGRLVEYRYLRKLKLFKVLECDSRALWLWFIAPCSNLRQLEWTIAKGHGFPAYAMCDNKKLRPRSGKAMGYRPWGLQRPLEEMSIFGKDTYIEDAHLAWILERNTMVGSQDRLSTTQGPKSQQQRLATLTVPQSGFGSKTMDVLLKYDYHNVIRTLDLAGCKQVSGTMVLDILSGCPLLERFTADRVHGEEVYRDERPWVCTRLKRLVLFFDLGAPEIPKCLIDHVYGGPPLESEHEGEDGRDLPEDYEIGKRLLAIRQSIYGRLGTLHRLEVLDLKRRIHPRHVSYSPWSQGDSFEGRPMRWITCRMLALRLREGLHSLRSLTQLVHVELSDTPCFRMEEYSWKQEFWPKVQLNFCWTNLFIKHTIEKELNWYVQTKELENE</sequence>
<dbReference type="Proteomes" id="UP000780801">
    <property type="component" value="Unassembled WGS sequence"/>
</dbReference>
<dbReference type="PANTHER" id="PTHR31639:SF256">
    <property type="entry name" value="OS07G0242900 PROTEIN"/>
    <property type="match status" value="1"/>
</dbReference>
<dbReference type="SUPFAM" id="SSF81383">
    <property type="entry name" value="F-box domain"/>
    <property type="match status" value="1"/>
</dbReference>